<organism evidence="1 2">
    <name type="scientific">Sporolactobacillus inulinus</name>
    <dbReference type="NCBI Taxonomy" id="2078"/>
    <lineage>
        <taxon>Bacteria</taxon>
        <taxon>Bacillati</taxon>
        <taxon>Bacillota</taxon>
        <taxon>Bacilli</taxon>
        <taxon>Bacillales</taxon>
        <taxon>Sporolactobacillaceae</taxon>
        <taxon>Sporolactobacillus</taxon>
    </lineage>
</organism>
<reference evidence="1 2" key="1">
    <citation type="submission" date="2017-11" db="EMBL/GenBank/DDBJ databases">
        <title>Draft Genome Sequence of Sporolactobacillus inulinus NBRC 111894 Isolated from Koso, a Japanese Sugar-Vegetable Fermented Beverage.</title>
        <authorList>
            <person name="Chiou T.Y."/>
            <person name="Oshima K."/>
            <person name="Suda W."/>
            <person name="Hattori M."/>
            <person name="Takahashi T."/>
        </authorList>
    </citation>
    <scope>NUCLEOTIDE SEQUENCE [LARGE SCALE GENOMIC DNA]</scope>
    <source>
        <strain evidence="1 2">NBRC111894</strain>
    </source>
</reference>
<gene>
    <name evidence="1" type="ORF">NBRC111894_340</name>
</gene>
<evidence type="ECO:0000313" key="1">
    <source>
        <dbReference type="EMBL" id="GAY74786.1"/>
    </source>
</evidence>
<accession>A0A4Y1Z790</accession>
<evidence type="ECO:0000313" key="2">
    <source>
        <dbReference type="Proteomes" id="UP000319716"/>
    </source>
</evidence>
<protein>
    <submittedName>
        <fullName evidence="1">Uncharacterized protein</fullName>
    </submittedName>
</protein>
<dbReference type="EMBL" id="BEXB01000002">
    <property type="protein sequence ID" value="GAY74786.1"/>
    <property type="molecule type" value="Genomic_DNA"/>
</dbReference>
<comment type="caution">
    <text evidence="1">The sequence shown here is derived from an EMBL/GenBank/DDBJ whole genome shotgun (WGS) entry which is preliminary data.</text>
</comment>
<name>A0A4Y1Z790_9BACL</name>
<sequence length="52" mass="5711">MYVVNGTLTKTRTSANTKLMHPKMKVDTHELSVKRSGMMAKISGSPSKKVTC</sequence>
<dbReference type="Proteomes" id="UP000319716">
    <property type="component" value="Unassembled WGS sequence"/>
</dbReference>
<proteinExistence type="predicted"/>
<dbReference type="AlphaFoldDB" id="A0A4Y1Z790"/>